<evidence type="ECO:0000256" key="4">
    <source>
        <dbReference type="ARBA" id="ARBA00023002"/>
    </source>
</evidence>
<keyword evidence="6" id="KW-1185">Reference proteome</keyword>
<dbReference type="HOGENOM" id="CLU_010194_13_0_1"/>
<evidence type="ECO:0000256" key="1">
    <source>
        <dbReference type="ARBA" id="ARBA00004685"/>
    </source>
</evidence>
<comment type="similarity">
    <text evidence="2">Belongs to the short-chain dehydrogenases/reductases (SDR) family.</text>
</comment>
<dbReference type="STRING" id="675120.N1PP80"/>
<evidence type="ECO:0000313" key="6">
    <source>
        <dbReference type="Proteomes" id="UP000016933"/>
    </source>
</evidence>
<dbReference type="Gene3D" id="3.40.50.720">
    <property type="entry name" value="NAD(P)-binding Rossmann-like Domain"/>
    <property type="match status" value="1"/>
</dbReference>
<dbReference type="PRINTS" id="PR00081">
    <property type="entry name" value="GDHRDH"/>
</dbReference>
<keyword evidence="3" id="KW-0521">NADP</keyword>
<dbReference type="Proteomes" id="UP000016933">
    <property type="component" value="Unassembled WGS sequence"/>
</dbReference>
<keyword evidence="4" id="KW-0560">Oxidoreductase</keyword>
<dbReference type="GO" id="GO:0005737">
    <property type="term" value="C:cytoplasm"/>
    <property type="evidence" value="ECO:0007669"/>
    <property type="project" value="TreeGrafter"/>
</dbReference>
<reference evidence="5 6" key="2">
    <citation type="journal article" date="2012" name="PLoS Pathog.">
        <title>Diverse lifestyles and strategies of plant pathogenesis encoded in the genomes of eighteen Dothideomycetes fungi.</title>
        <authorList>
            <person name="Ohm R.A."/>
            <person name="Feau N."/>
            <person name="Henrissat B."/>
            <person name="Schoch C.L."/>
            <person name="Horwitz B.A."/>
            <person name="Barry K.W."/>
            <person name="Condon B.J."/>
            <person name="Copeland A.C."/>
            <person name="Dhillon B."/>
            <person name="Glaser F."/>
            <person name="Hesse C.N."/>
            <person name="Kosti I."/>
            <person name="LaButti K."/>
            <person name="Lindquist E.A."/>
            <person name="Lucas S."/>
            <person name="Salamov A.A."/>
            <person name="Bradshaw R.E."/>
            <person name="Ciuffetti L."/>
            <person name="Hamelin R.C."/>
            <person name="Kema G.H.J."/>
            <person name="Lawrence C."/>
            <person name="Scott J.A."/>
            <person name="Spatafora J.W."/>
            <person name="Turgeon B.G."/>
            <person name="de Wit P.J.G.M."/>
            <person name="Zhong S."/>
            <person name="Goodwin S.B."/>
            <person name="Grigoriev I.V."/>
        </authorList>
    </citation>
    <scope>NUCLEOTIDE SEQUENCE [LARGE SCALE GENOMIC DNA]</scope>
    <source>
        <strain evidence="6">NZE10 / CBS 128990</strain>
    </source>
</reference>
<sequence length="277" mass="29766">MAAKTAYVTGGASGIGRAVVQSLARRGYRVAIADANLSVAQSVAASLHNALAIEINTADWASQLAAFRRILQEFGRIDYVFAIAGIGERKWIPNDPSSTDFAKPDLSPLDVDLSGVLYTVALAVQQMRRQAPDERGYRGKVVVAASVCGFYCVPTLPIYTAAKHGVVGFVRSYGKHLPTDAITLNAICPNVVRTNISTEAFYSDMQAKELLVPMETVVEAFARCLDTDISGETLEIEPRSGITHRSAPEPLDRDAADTLALLHVRGSPLHAPEKVNS</sequence>
<accession>N1PP80</accession>
<proteinExistence type="inferred from homology"/>
<organism evidence="5 6">
    <name type="scientific">Dothistroma septosporum (strain NZE10 / CBS 128990)</name>
    <name type="common">Red band needle blight fungus</name>
    <name type="synonym">Mycosphaerella pini</name>
    <dbReference type="NCBI Taxonomy" id="675120"/>
    <lineage>
        <taxon>Eukaryota</taxon>
        <taxon>Fungi</taxon>
        <taxon>Dikarya</taxon>
        <taxon>Ascomycota</taxon>
        <taxon>Pezizomycotina</taxon>
        <taxon>Dothideomycetes</taxon>
        <taxon>Dothideomycetidae</taxon>
        <taxon>Mycosphaerellales</taxon>
        <taxon>Mycosphaerellaceae</taxon>
        <taxon>Dothistroma</taxon>
    </lineage>
</organism>
<protein>
    <submittedName>
        <fullName evidence="5">Uncharacterized protein</fullName>
    </submittedName>
</protein>
<evidence type="ECO:0000256" key="2">
    <source>
        <dbReference type="ARBA" id="ARBA00006484"/>
    </source>
</evidence>
<dbReference type="EMBL" id="KB446539">
    <property type="protein sequence ID" value="EME44180.1"/>
    <property type="molecule type" value="Genomic_DNA"/>
</dbReference>
<evidence type="ECO:0000313" key="5">
    <source>
        <dbReference type="EMBL" id="EME44180.1"/>
    </source>
</evidence>
<dbReference type="InterPro" id="IPR002347">
    <property type="entry name" value="SDR_fam"/>
</dbReference>
<dbReference type="Pfam" id="PF00106">
    <property type="entry name" value="adh_short"/>
    <property type="match status" value="1"/>
</dbReference>
<dbReference type="PROSITE" id="PS00061">
    <property type="entry name" value="ADH_SHORT"/>
    <property type="match status" value="1"/>
</dbReference>
<name>N1PP80_DOTSN</name>
<dbReference type="eggNOG" id="KOG4169">
    <property type="taxonomic scope" value="Eukaryota"/>
</dbReference>
<comment type="pathway">
    <text evidence="1">Mycotoxin biosynthesis.</text>
</comment>
<evidence type="ECO:0000256" key="3">
    <source>
        <dbReference type="ARBA" id="ARBA00022857"/>
    </source>
</evidence>
<dbReference type="OrthoDB" id="20368at2759"/>
<gene>
    <name evidence="5" type="ORF">DOTSEDRAFT_53364</name>
</gene>
<dbReference type="PANTHER" id="PTHR44229">
    <property type="entry name" value="15-HYDROXYPROSTAGLANDIN DEHYDROGENASE [NAD(+)]"/>
    <property type="match status" value="1"/>
</dbReference>
<dbReference type="OMA" id="CGFYCIP"/>
<dbReference type="AlphaFoldDB" id="N1PP80"/>
<dbReference type="PANTHER" id="PTHR44229:SF4">
    <property type="entry name" value="15-HYDROXYPROSTAGLANDIN DEHYDROGENASE [NAD(+)]"/>
    <property type="match status" value="1"/>
</dbReference>
<reference evidence="6" key="1">
    <citation type="journal article" date="2012" name="PLoS Genet.">
        <title>The genomes of the fungal plant pathogens Cladosporium fulvum and Dothistroma septosporum reveal adaptation to different hosts and lifestyles but also signatures of common ancestry.</title>
        <authorList>
            <person name="de Wit P.J.G.M."/>
            <person name="van der Burgt A."/>
            <person name="Oekmen B."/>
            <person name="Stergiopoulos I."/>
            <person name="Abd-Elsalam K.A."/>
            <person name="Aerts A.L."/>
            <person name="Bahkali A.H."/>
            <person name="Beenen H.G."/>
            <person name="Chettri P."/>
            <person name="Cox M.P."/>
            <person name="Datema E."/>
            <person name="de Vries R.P."/>
            <person name="Dhillon B."/>
            <person name="Ganley A.R."/>
            <person name="Griffiths S.A."/>
            <person name="Guo Y."/>
            <person name="Hamelin R.C."/>
            <person name="Henrissat B."/>
            <person name="Kabir M.S."/>
            <person name="Jashni M.K."/>
            <person name="Kema G."/>
            <person name="Klaubauf S."/>
            <person name="Lapidus A."/>
            <person name="Levasseur A."/>
            <person name="Lindquist E."/>
            <person name="Mehrabi R."/>
            <person name="Ohm R.A."/>
            <person name="Owen T.J."/>
            <person name="Salamov A."/>
            <person name="Schwelm A."/>
            <person name="Schijlen E."/>
            <person name="Sun H."/>
            <person name="van den Burg H.A."/>
            <person name="van Ham R.C.H.J."/>
            <person name="Zhang S."/>
            <person name="Goodwin S.B."/>
            <person name="Grigoriev I.V."/>
            <person name="Collemare J."/>
            <person name="Bradshaw R.E."/>
        </authorList>
    </citation>
    <scope>NUCLEOTIDE SEQUENCE [LARGE SCALE GENOMIC DNA]</scope>
    <source>
        <strain evidence="6">NZE10 / CBS 128990</strain>
    </source>
</reference>
<dbReference type="InterPro" id="IPR020904">
    <property type="entry name" value="Sc_DH/Rdtase_CS"/>
</dbReference>
<dbReference type="GO" id="GO:0016616">
    <property type="term" value="F:oxidoreductase activity, acting on the CH-OH group of donors, NAD or NADP as acceptor"/>
    <property type="evidence" value="ECO:0007669"/>
    <property type="project" value="TreeGrafter"/>
</dbReference>
<dbReference type="InterPro" id="IPR036291">
    <property type="entry name" value="NAD(P)-bd_dom_sf"/>
</dbReference>
<dbReference type="SUPFAM" id="SSF51735">
    <property type="entry name" value="NAD(P)-binding Rossmann-fold domains"/>
    <property type="match status" value="1"/>
</dbReference>